<proteinExistence type="predicted"/>
<sequence>MSSRGSFLAVSGARHDGTGRLFCYTTHYLTTENRTPIVPGFSNAPDGTSPFSVLLQTPAPELRMASYAFPGQVQVPSRHHCCPNGYAVLPDTRDLSPAFFGQMTAWSCQQGRSSSHLTVPMAPEVLKS</sequence>
<dbReference type="HOGENOM" id="CLU_1956499_0_0_5"/>
<name>A0A067Z238_GLUOY</name>
<gene>
    <name evidence="1" type="ORF">GLS_c11510</name>
</gene>
<dbReference type="AlphaFoldDB" id="A0A067Z238"/>
<reference evidence="1 2" key="1">
    <citation type="journal article" date="2015" name="Appl. Microbiol. Biotechnol.">
        <title>The consequence of an additional NADH dehydrogenase paralog on the growth of Gluconobacter oxydans DSM3504.</title>
        <authorList>
            <person name="Kostner D."/>
            <person name="Luchterhand B."/>
            <person name="Junker A."/>
            <person name="Volland S."/>
            <person name="Daniel R."/>
            <person name="Buchs J."/>
            <person name="Liebl W."/>
            <person name="Ehrenreich A."/>
        </authorList>
    </citation>
    <scope>NUCLEOTIDE SEQUENCE [LARGE SCALE GENOMIC DNA]</scope>
    <source>
        <strain evidence="1">DSM 3504</strain>
    </source>
</reference>
<evidence type="ECO:0000313" key="1">
    <source>
        <dbReference type="EMBL" id="AHK71056.1"/>
    </source>
</evidence>
<accession>A0A067Z238</accession>
<dbReference type="Proteomes" id="UP000031656">
    <property type="component" value="Chromosome"/>
</dbReference>
<evidence type="ECO:0000313" key="2">
    <source>
        <dbReference type="Proteomes" id="UP000031656"/>
    </source>
</evidence>
<organism evidence="1 2">
    <name type="scientific">Gluconobacter oxydans DSM 3504</name>
    <dbReference type="NCBI Taxonomy" id="1288313"/>
    <lineage>
        <taxon>Bacteria</taxon>
        <taxon>Pseudomonadati</taxon>
        <taxon>Pseudomonadota</taxon>
        <taxon>Alphaproteobacteria</taxon>
        <taxon>Acetobacterales</taxon>
        <taxon>Acetobacteraceae</taxon>
        <taxon>Gluconobacter</taxon>
    </lineage>
</organism>
<protein>
    <submittedName>
        <fullName evidence="1">Uncharacterized protein</fullName>
    </submittedName>
</protein>
<dbReference type="EMBL" id="CP004373">
    <property type="protein sequence ID" value="AHK71056.1"/>
    <property type="molecule type" value="Genomic_DNA"/>
</dbReference>
<dbReference type="KEGG" id="goy:GLS_c11510"/>